<evidence type="ECO:0000313" key="2">
    <source>
        <dbReference type="EMBL" id="MBK1783344.1"/>
    </source>
</evidence>
<gene>
    <name evidence="2" type="ORF">JHE00_03325</name>
</gene>
<protein>
    <recommendedName>
        <fullName evidence="4">PE domain-containing protein</fullName>
    </recommendedName>
</protein>
<proteinExistence type="predicted"/>
<sequence>MELKQLAQRGGFAIDENTGDRMISALEDMLDALEARWSELEKLGKAPPLSTTSTAQWVSQHTVQTASDDRGLLTQLQNARTELPQYIDAIREAKRRYSDTESGTQSTLDGFKPGLTDS</sequence>
<evidence type="ECO:0000256" key="1">
    <source>
        <dbReference type="SAM" id="MobiDB-lite"/>
    </source>
</evidence>
<dbReference type="AlphaFoldDB" id="A0A934QQ34"/>
<dbReference type="Proteomes" id="UP000635245">
    <property type="component" value="Unassembled WGS sequence"/>
</dbReference>
<name>A0A934QQ34_9PSEU</name>
<organism evidence="2 3">
    <name type="scientific">Prauserella cavernicola</name>
    <dbReference type="NCBI Taxonomy" id="2800127"/>
    <lineage>
        <taxon>Bacteria</taxon>
        <taxon>Bacillati</taxon>
        <taxon>Actinomycetota</taxon>
        <taxon>Actinomycetes</taxon>
        <taxon>Pseudonocardiales</taxon>
        <taxon>Pseudonocardiaceae</taxon>
        <taxon>Prauserella</taxon>
    </lineage>
</organism>
<accession>A0A934QQ34</accession>
<reference evidence="2" key="1">
    <citation type="submission" date="2020-12" db="EMBL/GenBank/DDBJ databases">
        <title>Prauserella sp. ASG 168, a novel actinomycete isolated from cave rock.</title>
        <authorList>
            <person name="Suriyachadkun C."/>
        </authorList>
    </citation>
    <scope>NUCLEOTIDE SEQUENCE</scope>
    <source>
        <strain evidence="2">ASG 168</strain>
    </source>
</reference>
<evidence type="ECO:0000313" key="3">
    <source>
        <dbReference type="Proteomes" id="UP000635245"/>
    </source>
</evidence>
<feature type="region of interest" description="Disordered" evidence="1">
    <location>
        <begin position="94"/>
        <end position="118"/>
    </location>
</feature>
<evidence type="ECO:0008006" key="4">
    <source>
        <dbReference type="Google" id="ProtNLM"/>
    </source>
</evidence>
<comment type="caution">
    <text evidence="2">The sequence shown here is derived from an EMBL/GenBank/DDBJ whole genome shotgun (WGS) entry which is preliminary data.</text>
</comment>
<keyword evidence="3" id="KW-1185">Reference proteome</keyword>
<dbReference type="EMBL" id="JAENJH010000001">
    <property type="protein sequence ID" value="MBK1783344.1"/>
    <property type="molecule type" value="Genomic_DNA"/>
</dbReference>